<evidence type="ECO:0000313" key="1">
    <source>
        <dbReference type="EMBL" id="MEQ2284489.1"/>
    </source>
</evidence>
<proteinExistence type="predicted"/>
<sequence length="164" mass="18328">MIQIRLEGCCCFLSQPHLTSPVAQVKVPHHDPDDAHQSEPPPHVLLGESVISCNLQLAHSESAFRFYRYLRLVYTAQRPPVPEHTPTRLPLSGWLHGCSEMISVRGAQCNFSGNEGGRSTWSKLLFWTSPEWSLSLAARIVAHSRCRECANSYFLPSPFNSLSG</sequence>
<dbReference type="EMBL" id="JAHRIP010011356">
    <property type="protein sequence ID" value="MEQ2284489.1"/>
    <property type="molecule type" value="Genomic_DNA"/>
</dbReference>
<comment type="caution">
    <text evidence="1">The sequence shown here is derived from an EMBL/GenBank/DDBJ whole genome shotgun (WGS) entry which is preliminary data.</text>
</comment>
<reference evidence="1 2" key="1">
    <citation type="submission" date="2021-06" db="EMBL/GenBank/DDBJ databases">
        <authorList>
            <person name="Palmer J.M."/>
        </authorList>
    </citation>
    <scope>NUCLEOTIDE SEQUENCE [LARGE SCALE GENOMIC DNA]</scope>
    <source>
        <strain evidence="1 2">AS_MEX2019</strain>
        <tissue evidence="1">Muscle</tissue>
    </source>
</reference>
<organism evidence="1 2">
    <name type="scientific">Ameca splendens</name>
    <dbReference type="NCBI Taxonomy" id="208324"/>
    <lineage>
        <taxon>Eukaryota</taxon>
        <taxon>Metazoa</taxon>
        <taxon>Chordata</taxon>
        <taxon>Craniata</taxon>
        <taxon>Vertebrata</taxon>
        <taxon>Euteleostomi</taxon>
        <taxon>Actinopterygii</taxon>
        <taxon>Neopterygii</taxon>
        <taxon>Teleostei</taxon>
        <taxon>Neoteleostei</taxon>
        <taxon>Acanthomorphata</taxon>
        <taxon>Ovalentaria</taxon>
        <taxon>Atherinomorphae</taxon>
        <taxon>Cyprinodontiformes</taxon>
        <taxon>Goodeidae</taxon>
        <taxon>Ameca</taxon>
    </lineage>
</organism>
<name>A0ABV0XSM2_9TELE</name>
<keyword evidence="2" id="KW-1185">Reference proteome</keyword>
<dbReference type="Proteomes" id="UP001469553">
    <property type="component" value="Unassembled WGS sequence"/>
</dbReference>
<gene>
    <name evidence="1" type="ORF">AMECASPLE_022132</name>
</gene>
<evidence type="ECO:0000313" key="2">
    <source>
        <dbReference type="Proteomes" id="UP001469553"/>
    </source>
</evidence>
<protein>
    <submittedName>
        <fullName evidence="1">Uncharacterized protein</fullName>
    </submittedName>
</protein>
<accession>A0ABV0XSM2</accession>